<accession>A0AAV7QKX7</accession>
<organism evidence="2 3">
    <name type="scientific">Pleurodeles waltl</name>
    <name type="common">Iberian ribbed newt</name>
    <dbReference type="NCBI Taxonomy" id="8319"/>
    <lineage>
        <taxon>Eukaryota</taxon>
        <taxon>Metazoa</taxon>
        <taxon>Chordata</taxon>
        <taxon>Craniata</taxon>
        <taxon>Vertebrata</taxon>
        <taxon>Euteleostomi</taxon>
        <taxon>Amphibia</taxon>
        <taxon>Batrachia</taxon>
        <taxon>Caudata</taxon>
        <taxon>Salamandroidea</taxon>
        <taxon>Salamandridae</taxon>
        <taxon>Pleurodelinae</taxon>
        <taxon>Pleurodeles</taxon>
    </lineage>
</organism>
<comment type="caution">
    <text evidence="2">The sequence shown here is derived from an EMBL/GenBank/DDBJ whole genome shotgun (WGS) entry which is preliminary data.</text>
</comment>
<gene>
    <name evidence="2" type="ORF">NDU88_007151</name>
</gene>
<feature type="compositionally biased region" description="Low complexity" evidence="1">
    <location>
        <begin position="192"/>
        <end position="203"/>
    </location>
</feature>
<keyword evidence="3" id="KW-1185">Reference proteome</keyword>
<reference evidence="2" key="1">
    <citation type="journal article" date="2022" name="bioRxiv">
        <title>Sequencing and chromosome-scale assembly of the giantPleurodeles waltlgenome.</title>
        <authorList>
            <person name="Brown T."/>
            <person name="Elewa A."/>
            <person name="Iarovenko S."/>
            <person name="Subramanian E."/>
            <person name="Araus A.J."/>
            <person name="Petzold A."/>
            <person name="Susuki M."/>
            <person name="Suzuki K.-i.T."/>
            <person name="Hayashi T."/>
            <person name="Toyoda A."/>
            <person name="Oliveira C."/>
            <person name="Osipova E."/>
            <person name="Leigh N.D."/>
            <person name="Simon A."/>
            <person name="Yun M.H."/>
        </authorList>
    </citation>
    <scope>NUCLEOTIDE SEQUENCE</scope>
    <source>
        <strain evidence="2">20211129_DDA</strain>
        <tissue evidence="2">Liver</tissue>
    </source>
</reference>
<protein>
    <submittedName>
        <fullName evidence="2">Uncharacterized protein</fullName>
    </submittedName>
</protein>
<dbReference type="Proteomes" id="UP001066276">
    <property type="component" value="Chromosome 6"/>
</dbReference>
<evidence type="ECO:0000313" key="3">
    <source>
        <dbReference type="Proteomes" id="UP001066276"/>
    </source>
</evidence>
<sequence>MLICVPTTRNNAGNSTVLNYSSFPRGLCPWCFVLWPSSTPGTEHEDPASSAPLTSEMSARPPLHGKPRNSVPFIIKAEYQKLVLSIFPNQQSMIEKLMETYGNTPRLIVFQVSYTTVSLPKLRTPRTASAVCSLIHNSLGQSSKHGPLAAIVFQAEDQLSSIRQCSGVVRLELLMATGSHGDTEEAKTGGTLSRLSRLPLRSN</sequence>
<dbReference type="EMBL" id="JANPWB010000010">
    <property type="protein sequence ID" value="KAJ1140813.1"/>
    <property type="molecule type" value="Genomic_DNA"/>
</dbReference>
<feature type="region of interest" description="Disordered" evidence="1">
    <location>
        <begin position="42"/>
        <end position="65"/>
    </location>
</feature>
<dbReference type="AlphaFoldDB" id="A0AAV7QKX7"/>
<evidence type="ECO:0000313" key="2">
    <source>
        <dbReference type="EMBL" id="KAJ1140813.1"/>
    </source>
</evidence>
<proteinExistence type="predicted"/>
<evidence type="ECO:0000256" key="1">
    <source>
        <dbReference type="SAM" id="MobiDB-lite"/>
    </source>
</evidence>
<feature type="region of interest" description="Disordered" evidence="1">
    <location>
        <begin position="181"/>
        <end position="203"/>
    </location>
</feature>
<name>A0AAV7QKX7_PLEWA</name>